<feature type="domain" description="Nucleotidyl transferase" evidence="1">
    <location>
        <begin position="7"/>
        <end position="165"/>
    </location>
</feature>
<dbReference type="InterPro" id="IPR005835">
    <property type="entry name" value="NTP_transferase_dom"/>
</dbReference>
<dbReference type="KEGG" id="pfaa:MM59RIKEN_23940"/>
<organism evidence="2 3">
    <name type="scientific">Pusillibacter faecalis</name>
    <dbReference type="NCBI Taxonomy" id="2714358"/>
    <lineage>
        <taxon>Bacteria</taxon>
        <taxon>Bacillati</taxon>
        <taxon>Bacillota</taxon>
        <taxon>Clostridia</taxon>
        <taxon>Eubacteriales</taxon>
        <taxon>Oscillospiraceae</taxon>
        <taxon>Pusillibacter</taxon>
    </lineage>
</organism>
<name>A0A810QEQ5_9FIRM</name>
<gene>
    <name evidence="2" type="ORF">MM59RIKEN_23940</name>
</gene>
<evidence type="ECO:0000259" key="1">
    <source>
        <dbReference type="Pfam" id="PF00483"/>
    </source>
</evidence>
<dbReference type="AlphaFoldDB" id="A0A810QEQ5"/>
<dbReference type="EMBL" id="AP023420">
    <property type="protein sequence ID" value="BCK85075.1"/>
    <property type="molecule type" value="Genomic_DNA"/>
</dbReference>
<dbReference type="Pfam" id="PF00483">
    <property type="entry name" value="NTP_transferase"/>
    <property type="match status" value="1"/>
</dbReference>
<dbReference type="SUPFAM" id="SSF53448">
    <property type="entry name" value="Nucleotide-diphospho-sugar transferases"/>
    <property type="match status" value="1"/>
</dbReference>
<keyword evidence="3" id="KW-1185">Reference proteome</keyword>
<dbReference type="InterPro" id="IPR029044">
    <property type="entry name" value="Nucleotide-diphossugar_trans"/>
</dbReference>
<evidence type="ECO:0000313" key="2">
    <source>
        <dbReference type="EMBL" id="BCK85075.1"/>
    </source>
</evidence>
<evidence type="ECO:0000313" key="3">
    <source>
        <dbReference type="Proteomes" id="UP000679848"/>
    </source>
</evidence>
<protein>
    <submittedName>
        <fullName evidence="2">Nucleotidyltransferase</fullName>
    </submittedName>
</protein>
<reference evidence="2" key="1">
    <citation type="submission" date="2020-09" db="EMBL/GenBank/DDBJ databases">
        <title>New species isolated from human feces.</title>
        <authorList>
            <person name="Kitahara M."/>
            <person name="Shigeno Y."/>
            <person name="Shime M."/>
            <person name="Matsumoto Y."/>
            <person name="Nakamura S."/>
            <person name="Motooka D."/>
            <person name="Fukuoka S."/>
            <person name="Nishikawa H."/>
            <person name="Benno Y."/>
        </authorList>
    </citation>
    <scope>NUCLEOTIDE SEQUENCE</scope>
    <source>
        <strain evidence="2">MM59</strain>
    </source>
</reference>
<dbReference type="Gene3D" id="3.90.550.10">
    <property type="entry name" value="Spore Coat Polysaccharide Biosynthesis Protein SpsA, Chain A"/>
    <property type="match status" value="1"/>
</dbReference>
<dbReference type="RefSeq" id="WP_213543368.1">
    <property type="nucleotide sequence ID" value="NZ_AP023420.1"/>
</dbReference>
<sequence length="302" mass="33834">MTEPTLVIMAAGMGSRFGGLKQVAPVDRAGHPILAFSLYDAWRAGFRQVAFVIKRELETEFRERVGRHAEERFQVLYVFQDLDRLPAGFQVPVGRVKPWGTGHAVACCQGMVTGPFAVINADDFYGPSAFSAVYSYLIANAVDNRYAMVGYRLRNTVTEHGSVSRGICQVRDGFLSGITERTELYKRGDHAAYTEDGKTFVDLPGDTLVSMNLWGFSAAFLEELWARFPVFLKENLPQNPLKCEYFLPQVVNAQLADGSAAVQVLPCEESWYGVTYQEDLDTVRQAIERMEREGTYPETLWG</sequence>
<proteinExistence type="predicted"/>
<dbReference type="Proteomes" id="UP000679848">
    <property type="component" value="Chromosome"/>
</dbReference>
<accession>A0A810QEQ5</accession>